<evidence type="ECO:0000313" key="5">
    <source>
        <dbReference type="EMBL" id="GAH59620.1"/>
    </source>
</evidence>
<proteinExistence type="predicted"/>
<evidence type="ECO:0000256" key="4">
    <source>
        <dbReference type="ARBA" id="ARBA00022691"/>
    </source>
</evidence>
<dbReference type="PANTHER" id="PTHR10629:SF52">
    <property type="entry name" value="DNA (CYTOSINE-5)-METHYLTRANSFERASE 1"/>
    <property type="match status" value="1"/>
</dbReference>
<reference evidence="5" key="1">
    <citation type="journal article" date="2014" name="Front. Microbiol.">
        <title>High frequency of phylogenetically diverse reductive dehalogenase-homologous genes in deep subseafloor sedimentary metagenomes.</title>
        <authorList>
            <person name="Kawai M."/>
            <person name="Futagami T."/>
            <person name="Toyoda A."/>
            <person name="Takaki Y."/>
            <person name="Nishi S."/>
            <person name="Hori S."/>
            <person name="Arai W."/>
            <person name="Tsubouchi T."/>
            <person name="Morono Y."/>
            <person name="Uchiyama I."/>
            <person name="Ito T."/>
            <person name="Fujiyama A."/>
            <person name="Inagaki F."/>
            <person name="Takami H."/>
        </authorList>
    </citation>
    <scope>NUCLEOTIDE SEQUENCE</scope>
    <source>
        <strain evidence="5">Expedition CK06-06</strain>
    </source>
</reference>
<keyword evidence="2" id="KW-0489">Methyltransferase</keyword>
<dbReference type="EMBL" id="BARU01017381">
    <property type="protein sequence ID" value="GAH59620.1"/>
    <property type="molecule type" value="Genomic_DNA"/>
</dbReference>
<dbReference type="GO" id="GO:0003886">
    <property type="term" value="F:DNA (cytosine-5-)-methyltransferase activity"/>
    <property type="evidence" value="ECO:0007669"/>
    <property type="project" value="UniProtKB-EC"/>
</dbReference>
<comment type="caution">
    <text evidence="5">The sequence shown here is derived from an EMBL/GenBank/DDBJ whole genome shotgun (WGS) entry which is preliminary data.</text>
</comment>
<dbReference type="Gene3D" id="3.90.120.10">
    <property type="entry name" value="DNA Methylase, subunit A, domain 2"/>
    <property type="match status" value="1"/>
</dbReference>
<dbReference type="InterPro" id="IPR029063">
    <property type="entry name" value="SAM-dependent_MTases_sf"/>
</dbReference>
<dbReference type="GO" id="GO:0003677">
    <property type="term" value="F:DNA binding"/>
    <property type="evidence" value="ECO:0007669"/>
    <property type="project" value="TreeGrafter"/>
</dbReference>
<evidence type="ECO:0000256" key="2">
    <source>
        <dbReference type="ARBA" id="ARBA00022603"/>
    </source>
</evidence>
<dbReference type="PROSITE" id="PS51679">
    <property type="entry name" value="SAM_MT_C5"/>
    <property type="match status" value="1"/>
</dbReference>
<name>X1HRD7_9ZZZZ</name>
<dbReference type="Pfam" id="PF00145">
    <property type="entry name" value="DNA_methylase"/>
    <property type="match status" value="1"/>
</dbReference>
<dbReference type="InterPro" id="IPR031303">
    <property type="entry name" value="C5_meth_CS"/>
</dbReference>
<dbReference type="InterPro" id="IPR050390">
    <property type="entry name" value="C5-Methyltransferase"/>
</dbReference>
<protein>
    <recommendedName>
        <fullName evidence="1">DNA (cytosine-5-)-methyltransferase</fullName>
        <ecNumber evidence="1">2.1.1.37</ecNumber>
    </recommendedName>
</protein>
<dbReference type="PANTHER" id="PTHR10629">
    <property type="entry name" value="CYTOSINE-SPECIFIC METHYLTRANSFERASE"/>
    <property type="match status" value="1"/>
</dbReference>
<dbReference type="GO" id="GO:0044027">
    <property type="term" value="P:negative regulation of gene expression via chromosomal CpG island methylation"/>
    <property type="evidence" value="ECO:0007669"/>
    <property type="project" value="TreeGrafter"/>
</dbReference>
<keyword evidence="4" id="KW-0949">S-adenosyl-L-methionine</keyword>
<organism evidence="5">
    <name type="scientific">marine sediment metagenome</name>
    <dbReference type="NCBI Taxonomy" id="412755"/>
    <lineage>
        <taxon>unclassified sequences</taxon>
        <taxon>metagenomes</taxon>
        <taxon>ecological metagenomes</taxon>
    </lineage>
</organism>
<evidence type="ECO:0000256" key="1">
    <source>
        <dbReference type="ARBA" id="ARBA00011975"/>
    </source>
</evidence>
<dbReference type="SUPFAM" id="SSF53335">
    <property type="entry name" value="S-adenosyl-L-methionine-dependent methyltransferases"/>
    <property type="match status" value="1"/>
</dbReference>
<dbReference type="EC" id="2.1.1.37" evidence="1"/>
<dbReference type="GO" id="GO:0032259">
    <property type="term" value="P:methylation"/>
    <property type="evidence" value="ECO:0007669"/>
    <property type="project" value="UniProtKB-KW"/>
</dbReference>
<sequence length="217" mass="24540">MINLNYFFVGAKNAKLKTIKIPNTNSNLSGQKTLFEKNLPKLLTVKDALSDILELEPFRTHNGKNGEESFKEYPEPPKTVYQEYLRKNSDKLYDHIAPNHSQLVVDRISHLKQGKNHKSLPPEYQLKGGYSNIYGRLHLERPAGTITGNCGCVSAPGKFIHPIQNKALSVREAARLQSFPDDYRFFGCARDKYKQVGNSVPPLMAYAVARTVKKVLH</sequence>
<dbReference type="PROSITE" id="PS00095">
    <property type="entry name" value="C5_MTASE_2"/>
    <property type="match status" value="1"/>
</dbReference>
<evidence type="ECO:0000256" key="3">
    <source>
        <dbReference type="ARBA" id="ARBA00022679"/>
    </source>
</evidence>
<keyword evidence="3" id="KW-0808">Transferase</keyword>
<gene>
    <name evidence="5" type="ORF">S03H2_28841</name>
</gene>
<dbReference type="InterPro" id="IPR001525">
    <property type="entry name" value="C5_MeTfrase"/>
</dbReference>
<accession>X1HRD7</accession>
<dbReference type="AlphaFoldDB" id="X1HRD7"/>